<dbReference type="FunFam" id="3.50.7.10:FF:000001">
    <property type="entry name" value="60 kDa chaperonin"/>
    <property type="match status" value="1"/>
</dbReference>
<evidence type="ECO:0000256" key="3">
    <source>
        <dbReference type="ARBA" id="ARBA00022741"/>
    </source>
</evidence>
<dbReference type="SUPFAM" id="SSF52029">
    <property type="entry name" value="GroEL apical domain-like"/>
    <property type="match status" value="1"/>
</dbReference>
<dbReference type="GO" id="GO:0140662">
    <property type="term" value="F:ATP-dependent protein folding chaperone"/>
    <property type="evidence" value="ECO:0007669"/>
    <property type="project" value="InterPro"/>
</dbReference>
<keyword evidence="5" id="KW-0143">Chaperone</keyword>
<reference evidence="7" key="1">
    <citation type="submission" date="2020-04" db="EMBL/GenBank/DDBJ databases">
        <authorList>
            <person name="Zhang T."/>
        </authorList>
    </citation>
    <scope>NUCLEOTIDE SEQUENCE</scope>
    <source>
        <strain evidence="7">HKST-UBA14</strain>
    </source>
</reference>
<proteinExistence type="inferred from homology"/>
<dbReference type="EMBL" id="JAGQLK010000050">
    <property type="protein sequence ID" value="MCA9383299.1"/>
    <property type="molecule type" value="Genomic_DNA"/>
</dbReference>
<gene>
    <name evidence="7" type="primary">groEL</name>
    <name evidence="7" type="ORF">KC909_02955</name>
</gene>
<dbReference type="NCBIfam" id="NF009488">
    <property type="entry name" value="PRK12850.1"/>
    <property type="match status" value="1"/>
</dbReference>
<dbReference type="InterPro" id="IPR017998">
    <property type="entry name" value="Chaperone_TCP-1"/>
</dbReference>
<protein>
    <submittedName>
        <fullName evidence="7">Chaperonin GroEL</fullName>
    </submittedName>
</protein>
<dbReference type="PROSITE" id="PS00296">
    <property type="entry name" value="CHAPERONINS_CPN60"/>
    <property type="match status" value="1"/>
</dbReference>
<dbReference type="NCBIfam" id="NF000592">
    <property type="entry name" value="PRK00013.1"/>
    <property type="match status" value="1"/>
</dbReference>
<dbReference type="GO" id="GO:0042026">
    <property type="term" value="P:protein refolding"/>
    <property type="evidence" value="ECO:0007669"/>
    <property type="project" value="InterPro"/>
</dbReference>
<evidence type="ECO:0000313" key="7">
    <source>
        <dbReference type="EMBL" id="MCA9383299.1"/>
    </source>
</evidence>
<feature type="non-terminal residue" evidence="7">
    <location>
        <position position="1"/>
    </location>
</feature>
<dbReference type="Gene3D" id="1.10.560.10">
    <property type="entry name" value="GroEL-like equatorial domain"/>
    <property type="match status" value="1"/>
</dbReference>
<comment type="caution">
    <text evidence="7">The sequence shown here is derived from an EMBL/GenBank/DDBJ whole genome shotgun (WGS) entry which is preliminary data.</text>
</comment>
<evidence type="ECO:0000256" key="5">
    <source>
        <dbReference type="ARBA" id="ARBA00023186"/>
    </source>
</evidence>
<dbReference type="PANTHER" id="PTHR45633">
    <property type="entry name" value="60 KDA HEAT SHOCK PROTEIN, MITOCHONDRIAL"/>
    <property type="match status" value="1"/>
</dbReference>
<dbReference type="NCBIfam" id="NF009489">
    <property type="entry name" value="PRK12851.1"/>
    <property type="match status" value="1"/>
</dbReference>
<keyword evidence="4" id="KW-0067">ATP-binding</keyword>
<dbReference type="Pfam" id="PF00118">
    <property type="entry name" value="Cpn60_TCP1"/>
    <property type="match status" value="1"/>
</dbReference>
<keyword evidence="6" id="KW-0413">Isomerase</keyword>
<sequence>ANGDEEIGDILASVMDKVGKEGVVTVEEGQTFGVIEKYVEGMQFDKGYVSPYFVTNTDELTAEINNPAIIITDSKISAVKDLLPLIEKLAETGKKDIVIIAEDIEGEALATLIVNKLKGILNIVAVKAPAFGDRRKEMLKDIAVLTGGQLISEEIGKKLEAAELSDLGTAEKVIVGKENTVVVNGKGNKVEIEARVESIKKEIDNSDSDYDKEKLAERLAKLSGGVAVIEVGAATEVEMKERKDRLDDALQATRAAIEEGVVPGGGVALIDVLPALDKVKVNGDEKIAISILKRALEEPARLIAENAGKEGAVVVSQIGKGVGYDARNDKFVDMITAGILDPVKVTRLALENAASVAALLLTTEAVVAEIPKEDEPAVPGGGGMPGMGMM</sequence>
<comment type="similarity">
    <text evidence="2">Belongs to the TCP-1 chaperonin family.</text>
</comment>
<dbReference type="AlphaFoldDB" id="A0A955L5A2"/>
<dbReference type="GO" id="GO:0016853">
    <property type="term" value="F:isomerase activity"/>
    <property type="evidence" value="ECO:0007669"/>
    <property type="project" value="UniProtKB-KW"/>
</dbReference>
<reference evidence="7" key="2">
    <citation type="journal article" date="2021" name="Microbiome">
        <title>Successional dynamics and alternative stable states in a saline activated sludge microbial community over 9 years.</title>
        <authorList>
            <person name="Wang Y."/>
            <person name="Ye J."/>
            <person name="Ju F."/>
            <person name="Liu L."/>
            <person name="Boyd J.A."/>
            <person name="Deng Y."/>
            <person name="Parks D.H."/>
            <person name="Jiang X."/>
            <person name="Yin X."/>
            <person name="Woodcroft B.J."/>
            <person name="Tyson G.W."/>
            <person name="Hugenholtz P."/>
            <person name="Polz M.F."/>
            <person name="Zhang T."/>
        </authorList>
    </citation>
    <scope>NUCLEOTIDE SEQUENCE</scope>
    <source>
        <strain evidence="7">HKST-UBA14</strain>
    </source>
</reference>
<dbReference type="InterPro" id="IPR027409">
    <property type="entry name" value="GroEL-like_apical_dom_sf"/>
</dbReference>
<dbReference type="Gene3D" id="3.30.260.10">
    <property type="entry name" value="TCP-1-like chaperonin intermediate domain"/>
    <property type="match status" value="1"/>
</dbReference>
<accession>A0A955L5A2</accession>
<evidence type="ECO:0000256" key="1">
    <source>
        <dbReference type="ARBA" id="ARBA00006607"/>
    </source>
</evidence>
<dbReference type="SUPFAM" id="SSF54849">
    <property type="entry name" value="GroEL-intermediate domain like"/>
    <property type="match status" value="1"/>
</dbReference>
<dbReference type="InterPro" id="IPR002423">
    <property type="entry name" value="Cpn60/GroEL/TCP-1"/>
</dbReference>
<dbReference type="Gene3D" id="3.50.7.10">
    <property type="entry name" value="GroEL"/>
    <property type="match status" value="1"/>
</dbReference>
<evidence type="ECO:0000256" key="2">
    <source>
        <dbReference type="ARBA" id="ARBA00008020"/>
    </source>
</evidence>
<dbReference type="NCBIfam" id="NF009487">
    <property type="entry name" value="PRK12849.1"/>
    <property type="match status" value="1"/>
</dbReference>
<evidence type="ECO:0000313" key="8">
    <source>
        <dbReference type="Proteomes" id="UP000783287"/>
    </source>
</evidence>
<evidence type="ECO:0000256" key="6">
    <source>
        <dbReference type="ARBA" id="ARBA00023235"/>
    </source>
</evidence>
<dbReference type="Proteomes" id="UP000783287">
    <property type="component" value="Unassembled WGS sequence"/>
</dbReference>
<dbReference type="GO" id="GO:0005524">
    <property type="term" value="F:ATP binding"/>
    <property type="evidence" value="ECO:0007669"/>
    <property type="project" value="UniProtKB-KW"/>
</dbReference>
<dbReference type="PRINTS" id="PR00304">
    <property type="entry name" value="TCOMPLEXTCP1"/>
</dbReference>
<dbReference type="InterPro" id="IPR027410">
    <property type="entry name" value="TCP-1-like_intermed_sf"/>
</dbReference>
<comment type="similarity">
    <text evidence="1">Belongs to the chaperonin (HSP60) family.</text>
</comment>
<keyword evidence="3" id="KW-0547">Nucleotide-binding</keyword>
<dbReference type="InterPro" id="IPR001844">
    <property type="entry name" value="Cpn60/GroEL"/>
</dbReference>
<name>A0A955L5A2_9BACT</name>
<dbReference type="InterPro" id="IPR027413">
    <property type="entry name" value="GROEL-like_equatorial_sf"/>
</dbReference>
<dbReference type="SUPFAM" id="SSF48592">
    <property type="entry name" value="GroEL equatorial domain-like"/>
    <property type="match status" value="1"/>
</dbReference>
<evidence type="ECO:0000256" key="4">
    <source>
        <dbReference type="ARBA" id="ARBA00022840"/>
    </source>
</evidence>
<dbReference type="InterPro" id="IPR018370">
    <property type="entry name" value="Chaperonin_Cpn60_CS"/>
</dbReference>
<organism evidence="7 8">
    <name type="scientific">Candidatus Dojkabacteria bacterium</name>
    <dbReference type="NCBI Taxonomy" id="2099670"/>
    <lineage>
        <taxon>Bacteria</taxon>
        <taxon>Candidatus Dojkabacteria</taxon>
    </lineage>
</organism>